<proteinExistence type="predicted"/>
<dbReference type="InterPro" id="IPR050362">
    <property type="entry name" value="Cation-dep_OMT"/>
</dbReference>
<keyword evidence="2" id="KW-0808">Transferase</keyword>
<reference evidence="4 5" key="1">
    <citation type="submission" date="2021-11" db="EMBL/GenBank/DDBJ databases">
        <title>Genomic of Niabella pedocola.</title>
        <authorList>
            <person name="Wu T."/>
        </authorList>
    </citation>
    <scope>NUCLEOTIDE SEQUENCE [LARGE SCALE GENOMIC DNA]</scope>
    <source>
        <strain evidence="4 5">JCM 31011</strain>
    </source>
</reference>
<dbReference type="PANTHER" id="PTHR10509">
    <property type="entry name" value="O-METHYLTRANSFERASE-RELATED"/>
    <property type="match status" value="1"/>
</dbReference>
<dbReference type="SUPFAM" id="SSF53335">
    <property type="entry name" value="S-adenosyl-L-methionine-dependent methyltransferases"/>
    <property type="match status" value="1"/>
</dbReference>
<dbReference type="CDD" id="cd02440">
    <property type="entry name" value="AdoMet_MTases"/>
    <property type="match status" value="1"/>
</dbReference>
<dbReference type="InterPro" id="IPR002935">
    <property type="entry name" value="SAM_O-MeTrfase"/>
</dbReference>
<dbReference type="InterPro" id="IPR029063">
    <property type="entry name" value="SAM-dependent_MTases_sf"/>
</dbReference>
<evidence type="ECO:0000256" key="2">
    <source>
        <dbReference type="ARBA" id="ARBA00022679"/>
    </source>
</evidence>
<accession>A0ABS8PQG2</accession>
<evidence type="ECO:0000313" key="4">
    <source>
        <dbReference type="EMBL" id="MCD2423327.1"/>
    </source>
</evidence>
<evidence type="ECO:0000256" key="1">
    <source>
        <dbReference type="ARBA" id="ARBA00022603"/>
    </source>
</evidence>
<dbReference type="EMBL" id="JAJNEC010000005">
    <property type="protein sequence ID" value="MCD2423327.1"/>
    <property type="molecule type" value="Genomic_DNA"/>
</dbReference>
<name>A0ABS8PQG2_9BACT</name>
<evidence type="ECO:0000256" key="3">
    <source>
        <dbReference type="ARBA" id="ARBA00022691"/>
    </source>
</evidence>
<comment type="caution">
    <text evidence="4">The sequence shown here is derived from an EMBL/GenBank/DDBJ whole genome shotgun (WGS) entry which is preliminary data.</text>
</comment>
<keyword evidence="5" id="KW-1185">Reference proteome</keyword>
<dbReference type="Proteomes" id="UP001199816">
    <property type="component" value="Unassembled WGS sequence"/>
</dbReference>
<dbReference type="Gene3D" id="3.40.50.150">
    <property type="entry name" value="Vaccinia Virus protein VP39"/>
    <property type="match status" value="1"/>
</dbReference>
<keyword evidence="1" id="KW-0489">Methyltransferase</keyword>
<evidence type="ECO:0000313" key="5">
    <source>
        <dbReference type="Proteomes" id="UP001199816"/>
    </source>
</evidence>
<sequence length="212" mass="24209">MELLPVDLEQFAINFSTPPDPLRQEVELFTQQHHAEPHMLSGPVQGKLLEMISYMIRPRRILEIGTFTGYSALCLAEGLTNDGELHTIEFREETAAIAHNFFRKSALYPRIKLHVGNALNIIPTLNETWDLVFIDADKPGYMDYFKLVLPAVKKNGFILADNIFFHGQVFTENPRGKSAKAIKAFNDFVQHRADIDKLVLTIRDGLYLLRKL</sequence>
<dbReference type="RefSeq" id="WP_231004591.1">
    <property type="nucleotide sequence ID" value="NZ_JAJNEC010000005.1"/>
</dbReference>
<dbReference type="PROSITE" id="PS51682">
    <property type="entry name" value="SAM_OMT_I"/>
    <property type="match status" value="1"/>
</dbReference>
<organism evidence="4 5">
    <name type="scientific">Niabella pedocola</name>
    <dbReference type="NCBI Taxonomy" id="1752077"/>
    <lineage>
        <taxon>Bacteria</taxon>
        <taxon>Pseudomonadati</taxon>
        <taxon>Bacteroidota</taxon>
        <taxon>Chitinophagia</taxon>
        <taxon>Chitinophagales</taxon>
        <taxon>Chitinophagaceae</taxon>
        <taxon>Niabella</taxon>
    </lineage>
</organism>
<dbReference type="PANTHER" id="PTHR10509:SF14">
    <property type="entry name" value="CAFFEOYL-COA O-METHYLTRANSFERASE 3-RELATED"/>
    <property type="match status" value="1"/>
</dbReference>
<keyword evidence="3" id="KW-0949">S-adenosyl-L-methionine</keyword>
<gene>
    <name evidence="4" type="ORF">LQ567_11190</name>
</gene>
<protein>
    <submittedName>
        <fullName evidence="4">O-methyltransferase</fullName>
    </submittedName>
</protein>
<dbReference type="Pfam" id="PF01596">
    <property type="entry name" value="Methyltransf_3"/>
    <property type="match status" value="1"/>
</dbReference>